<reference evidence="2" key="1">
    <citation type="submission" date="2025-08" db="UniProtKB">
        <authorList>
            <consortium name="RefSeq"/>
        </authorList>
    </citation>
    <scope>IDENTIFICATION</scope>
    <source>
        <tissue evidence="2">Whole sample</tissue>
    </source>
</reference>
<dbReference type="GeneID" id="111117649"/>
<proteinExistence type="predicted"/>
<dbReference type="AlphaFoldDB" id="A0A8B8CBJ7"/>
<protein>
    <submittedName>
        <fullName evidence="2">Uncharacterized protein LOC111117649</fullName>
    </submittedName>
</protein>
<gene>
    <name evidence="2" type="primary">LOC111117649</name>
</gene>
<sequence>MWSVELSSEKMTNQLEGGGGGPTPPKKYKIPLVQGAQQRVFVLEETEERRNPDGTRYGMTNVLSSTTQFQKRHEMYLTEKHLKTLKQNIQKTLLIKGFSLREDGSIRIMDSTIVMNTAMEITVTPDMIQSHIAPPMKDIATIKTKSKGERVSLRGTVIKVTNVLETPSSRRRIVNIRDATGSIELKLWSQKVNLLSVANVEIEVTCVCVDQYLSRISLNSTVSTTVKILDNEEVAIEGIIEAACFEEDSMSVLIEDRLFYLDTEKILQIFHDLCFIEGTTIKARISGQEIVSILEVNGTA</sequence>
<dbReference type="SUPFAM" id="SSF50249">
    <property type="entry name" value="Nucleic acid-binding proteins"/>
    <property type="match status" value="1"/>
</dbReference>
<organism evidence="1 2">
    <name type="scientific">Crassostrea virginica</name>
    <name type="common">Eastern oyster</name>
    <dbReference type="NCBI Taxonomy" id="6565"/>
    <lineage>
        <taxon>Eukaryota</taxon>
        <taxon>Metazoa</taxon>
        <taxon>Spiralia</taxon>
        <taxon>Lophotrochozoa</taxon>
        <taxon>Mollusca</taxon>
        <taxon>Bivalvia</taxon>
        <taxon>Autobranchia</taxon>
        <taxon>Pteriomorphia</taxon>
        <taxon>Ostreida</taxon>
        <taxon>Ostreoidea</taxon>
        <taxon>Ostreidae</taxon>
        <taxon>Crassostrea</taxon>
    </lineage>
</organism>
<name>A0A8B8CBJ7_CRAVI</name>
<accession>A0A8B8CBJ7</accession>
<keyword evidence="1" id="KW-1185">Reference proteome</keyword>
<dbReference type="OrthoDB" id="6200957at2759"/>
<dbReference type="RefSeq" id="XP_022312514.1">
    <property type="nucleotide sequence ID" value="XM_022456806.1"/>
</dbReference>
<dbReference type="InterPro" id="IPR012340">
    <property type="entry name" value="NA-bd_OB-fold"/>
</dbReference>
<evidence type="ECO:0000313" key="2">
    <source>
        <dbReference type="RefSeq" id="XP_022312514.1"/>
    </source>
</evidence>
<evidence type="ECO:0000313" key="1">
    <source>
        <dbReference type="Proteomes" id="UP000694844"/>
    </source>
</evidence>
<dbReference type="KEGG" id="cvn:111117649"/>
<dbReference type="Gene3D" id="2.40.50.140">
    <property type="entry name" value="Nucleic acid-binding proteins"/>
    <property type="match status" value="1"/>
</dbReference>
<dbReference type="Proteomes" id="UP000694844">
    <property type="component" value="Chromosome 10"/>
</dbReference>